<dbReference type="PANTHER" id="PTHR46383:SF4">
    <property type="entry name" value="AMINOTRANSFERASE"/>
    <property type="match status" value="1"/>
</dbReference>
<dbReference type="GO" id="GO:0030170">
    <property type="term" value="F:pyridoxal phosphate binding"/>
    <property type="evidence" value="ECO:0007669"/>
    <property type="project" value="InterPro"/>
</dbReference>
<evidence type="ECO:0000313" key="8">
    <source>
        <dbReference type="EMBL" id="KIU19985.1"/>
    </source>
</evidence>
<dbReference type="InterPro" id="IPR050596">
    <property type="entry name" value="AspAT/PAT-like"/>
</dbReference>
<feature type="domain" description="Aminotransferase class I/classII large" evidence="7">
    <location>
        <begin position="27"/>
        <end position="379"/>
    </location>
</feature>
<evidence type="ECO:0000256" key="5">
    <source>
        <dbReference type="ARBA" id="ARBA00022898"/>
    </source>
</evidence>
<dbReference type="InterPro" id="IPR015424">
    <property type="entry name" value="PyrdxlP-dep_Trfase"/>
</dbReference>
<evidence type="ECO:0000259" key="7">
    <source>
        <dbReference type="Pfam" id="PF00155"/>
    </source>
</evidence>
<dbReference type="InterPro" id="IPR004839">
    <property type="entry name" value="Aminotransferase_I/II_large"/>
</dbReference>
<dbReference type="RefSeq" id="WP_043941967.1">
    <property type="nucleotide sequence ID" value="NZ_JWHT01000068.1"/>
</dbReference>
<dbReference type="SUPFAM" id="SSF53383">
    <property type="entry name" value="PLP-dependent transferases"/>
    <property type="match status" value="1"/>
</dbReference>
<dbReference type="Pfam" id="PF00155">
    <property type="entry name" value="Aminotran_1_2"/>
    <property type="match status" value="1"/>
</dbReference>
<name>A0A0D1LHQ7_9LACO</name>
<dbReference type="InterPro" id="IPR015422">
    <property type="entry name" value="PyrdxlP-dep_Trfase_small"/>
</dbReference>
<keyword evidence="4 6" id="KW-0808">Transferase</keyword>
<protein>
    <recommendedName>
        <fullName evidence="6">Aminotransferase</fullName>
        <ecNumber evidence="6">2.6.1.-</ecNumber>
    </recommendedName>
</protein>
<dbReference type="GO" id="GO:0006520">
    <property type="term" value="P:amino acid metabolic process"/>
    <property type="evidence" value="ECO:0007669"/>
    <property type="project" value="InterPro"/>
</dbReference>
<accession>A0A0D1LHQ7</accession>
<dbReference type="EMBL" id="JWHT01000068">
    <property type="protein sequence ID" value="KIU19985.1"/>
    <property type="molecule type" value="Genomic_DNA"/>
</dbReference>
<dbReference type="Proteomes" id="UP000032289">
    <property type="component" value="Unassembled WGS sequence"/>
</dbReference>
<evidence type="ECO:0000256" key="6">
    <source>
        <dbReference type="RuleBase" id="RU000481"/>
    </source>
</evidence>
<evidence type="ECO:0000256" key="2">
    <source>
        <dbReference type="ARBA" id="ARBA00007441"/>
    </source>
</evidence>
<comment type="cofactor">
    <cofactor evidence="1 6">
        <name>pyridoxal 5'-phosphate</name>
        <dbReference type="ChEBI" id="CHEBI:597326"/>
    </cofactor>
</comment>
<gene>
    <name evidence="8" type="primary">patA_4</name>
    <name evidence="8" type="ORF">ab3b_02301</name>
</gene>
<reference evidence="8 9" key="1">
    <citation type="journal article" date="2015" name="Microbiology (Mosc.)">
        <title>Genomics of the Weissella cibaria species with an examination of its metabolic traits.</title>
        <authorList>
            <person name="Lynch K.M."/>
            <person name="Lucid A."/>
            <person name="Arendt E.K."/>
            <person name="Sleator R.D."/>
            <person name="Lucey B."/>
            <person name="Coffey A."/>
        </authorList>
    </citation>
    <scope>NUCLEOTIDE SEQUENCE [LARGE SCALE GENOMIC DNA]</scope>
    <source>
        <strain evidence="8 9">AB3b</strain>
    </source>
</reference>
<dbReference type="AlphaFoldDB" id="A0A0D1LHQ7"/>
<dbReference type="InterPro" id="IPR015421">
    <property type="entry name" value="PyrdxlP-dep_Trfase_major"/>
</dbReference>
<dbReference type="PATRIC" id="fig|137591.24.peg.2254"/>
<dbReference type="InterPro" id="IPR004838">
    <property type="entry name" value="NHTrfase_class1_PyrdxlP-BS"/>
</dbReference>
<organism evidence="8 9">
    <name type="scientific">Weissella cibaria</name>
    <dbReference type="NCBI Taxonomy" id="137591"/>
    <lineage>
        <taxon>Bacteria</taxon>
        <taxon>Bacillati</taxon>
        <taxon>Bacillota</taxon>
        <taxon>Bacilli</taxon>
        <taxon>Lactobacillales</taxon>
        <taxon>Lactobacillaceae</taxon>
        <taxon>Weissella</taxon>
    </lineage>
</organism>
<dbReference type="Gene3D" id="3.40.640.10">
    <property type="entry name" value="Type I PLP-dependent aspartate aminotransferase-like (Major domain)"/>
    <property type="match status" value="1"/>
</dbReference>
<evidence type="ECO:0000256" key="4">
    <source>
        <dbReference type="ARBA" id="ARBA00022679"/>
    </source>
</evidence>
<dbReference type="GO" id="GO:0008483">
    <property type="term" value="F:transaminase activity"/>
    <property type="evidence" value="ECO:0007669"/>
    <property type="project" value="UniProtKB-KW"/>
</dbReference>
<proteinExistence type="inferred from homology"/>
<evidence type="ECO:0000256" key="1">
    <source>
        <dbReference type="ARBA" id="ARBA00001933"/>
    </source>
</evidence>
<dbReference type="Gene3D" id="3.90.1150.10">
    <property type="entry name" value="Aspartate Aminotransferase, domain 1"/>
    <property type="match status" value="1"/>
</dbReference>
<keyword evidence="3 6" id="KW-0032">Aminotransferase</keyword>
<keyword evidence="5" id="KW-0663">Pyridoxal phosphate</keyword>
<comment type="caution">
    <text evidence="8">The sequence shown here is derived from an EMBL/GenBank/DDBJ whole genome shotgun (WGS) entry which is preliminary data.</text>
</comment>
<comment type="similarity">
    <text evidence="2 6">Belongs to the class-I pyridoxal-phosphate-dependent aminotransferase family.</text>
</comment>
<evidence type="ECO:0000313" key="9">
    <source>
        <dbReference type="Proteomes" id="UP000032289"/>
    </source>
</evidence>
<dbReference type="CDD" id="cd00609">
    <property type="entry name" value="AAT_like"/>
    <property type="match status" value="1"/>
</dbReference>
<dbReference type="PANTHER" id="PTHR46383">
    <property type="entry name" value="ASPARTATE AMINOTRANSFERASE"/>
    <property type="match status" value="1"/>
</dbReference>
<sequence length="385" mass="40743">MSLNERLTQIQPNAIRAFDAQISDVADILKLTLGEPDFNVPTHIKQAAIDSILADDSHYAPAAGTQTLREAAVHFLAGRYNLQYDADSQVIVTLGATEGIYDTITAVVNPGDRVLIPAPNFPLYDPTVVLAGGVPTYVDTSATDFLLTPDQLQGAIDTYGDQLVAVVLNYPSNPTGTTYTSEQLSALADVLRGTDITVIADEIYSELVYDGQHTSIAQYLPDQTLVLNGVSKSHAMTGYRIGFVVGPTKLIRAVGLIHQFAVTSASNPAMAGAAEALGTEAGRQDTLAMKAEYAARRDYLVKALRELGFAIPQPAGAFYVFAQIPDGLDQDDVAFSLALAQEGKVAVIPGSAFGIGGAGYIRLSYAASLADLQTAVARIAAFITD</sequence>
<dbReference type="EC" id="2.6.1.-" evidence="6"/>
<dbReference type="PROSITE" id="PS00105">
    <property type="entry name" value="AA_TRANSFER_CLASS_1"/>
    <property type="match status" value="1"/>
</dbReference>
<evidence type="ECO:0000256" key="3">
    <source>
        <dbReference type="ARBA" id="ARBA00022576"/>
    </source>
</evidence>